<accession>A0A9N9JXC3</accession>
<evidence type="ECO:0000313" key="1">
    <source>
        <dbReference type="EMBL" id="CAG8802024.1"/>
    </source>
</evidence>
<keyword evidence="2" id="KW-1185">Reference proteome</keyword>
<reference evidence="1" key="1">
    <citation type="submission" date="2021-06" db="EMBL/GenBank/DDBJ databases">
        <authorList>
            <person name="Kallberg Y."/>
            <person name="Tangrot J."/>
            <person name="Rosling A."/>
        </authorList>
    </citation>
    <scope>NUCLEOTIDE SEQUENCE</scope>
    <source>
        <strain evidence="1">MA453B</strain>
    </source>
</reference>
<dbReference type="OrthoDB" id="2390206at2759"/>
<protein>
    <submittedName>
        <fullName evidence="1">2463_t:CDS:1</fullName>
    </submittedName>
</protein>
<organism evidence="1 2">
    <name type="scientific">Dentiscutata erythropus</name>
    <dbReference type="NCBI Taxonomy" id="1348616"/>
    <lineage>
        <taxon>Eukaryota</taxon>
        <taxon>Fungi</taxon>
        <taxon>Fungi incertae sedis</taxon>
        <taxon>Mucoromycota</taxon>
        <taxon>Glomeromycotina</taxon>
        <taxon>Glomeromycetes</taxon>
        <taxon>Diversisporales</taxon>
        <taxon>Gigasporaceae</taxon>
        <taxon>Dentiscutata</taxon>
    </lineage>
</organism>
<dbReference type="EMBL" id="CAJVPY010036459">
    <property type="protein sequence ID" value="CAG8802024.1"/>
    <property type="molecule type" value="Genomic_DNA"/>
</dbReference>
<comment type="caution">
    <text evidence="1">The sequence shown here is derived from an EMBL/GenBank/DDBJ whole genome shotgun (WGS) entry which is preliminary data.</text>
</comment>
<sequence>TSLNLVDSYKIIDIEDWTCDKLVEHYREKSEKKNWCYILDNIKKDLTNVANSKSEFDEKQRNMAQKILDHWKFSISSASWELIVPEADLAHSYETLSSTLERKLQNFCFIFCSQSLEVHLGFIETIEKMGNVDQIINRSRQEPTIQHVYDLPTLTIQDFTSFPTP</sequence>
<feature type="non-terminal residue" evidence="1">
    <location>
        <position position="165"/>
    </location>
</feature>
<dbReference type="AlphaFoldDB" id="A0A9N9JXC3"/>
<dbReference type="Proteomes" id="UP000789405">
    <property type="component" value="Unassembled WGS sequence"/>
</dbReference>
<proteinExistence type="predicted"/>
<gene>
    <name evidence="1" type="ORF">DERYTH_LOCUS23583</name>
</gene>
<evidence type="ECO:0000313" key="2">
    <source>
        <dbReference type="Proteomes" id="UP000789405"/>
    </source>
</evidence>
<name>A0A9N9JXC3_9GLOM</name>